<dbReference type="Gene3D" id="3.30.460.10">
    <property type="entry name" value="Beta Polymerase, domain 2"/>
    <property type="match status" value="1"/>
</dbReference>
<dbReference type="CDD" id="cd05403">
    <property type="entry name" value="NT_KNTase_like"/>
    <property type="match status" value="1"/>
</dbReference>
<dbReference type="Proteomes" id="UP000007347">
    <property type="component" value="Chromosome"/>
</dbReference>
<reference evidence="3 4" key="1">
    <citation type="journal article" date="2013" name="Environ. Microbiol.">
        <title>Complete genome, catabolic sub-proteomes and key-metabolites of Desulfobacula toluolica Tol2, a marine, aromatic compound-degrading, sulfate-reducing bacterium.</title>
        <authorList>
            <person name="Wohlbrand L."/>
            <person name="Jacob J.H."/>
            <person name="Kube M."/>
            <person name="Mussmann M."/>
            <person name="Jarling R."/>
            <person name="Beck A."/>
            <person name="Amann R."/>
            <person name="Wilkes H."/>
            <person name="Reinhardt R."/>
            <person name="Rabus R."/>
        </authorList>
    </citation>
    <scope>NUCLEOTIDE SEQUENCE [LARGE SCALE GENOMIC DNA]</scope>
    <source>
        <strain evidence="4">DSM 7467 / Tol2</strain>
    </source>
</reference>
<protein>
    <submittedName>
        <fullName evidence="3">Predicted nucleotidyltransferase</fullName>
    </submittedName>
</protein>
<dbReference type="Pfam" id="PF05168">
    <property type="entry name" value="HEPN"/>
    <property type="match status" value="1"/>
</dbReference>
<name>K0NN91_DESTT</name>
<dbReference type="InterPro" id="IPR052548">
    <property type="entry name" value="Type_VII_TA_antitoxin"/>
</dbReference>
<dbReference type="PANTHER" id="PTHR33933:SF1">
    <property type="entry name" value="PROTEIN ADENYLYLTRANSFERASE MNTA-RELATED"/>
    <property type="match status" value="1"/>
</dbReference>
<keyword evidence="3" id="KW-0808">Transferase</keyword>
<dbReference type="KEGG" id="dto:TOL2_C39140"/>
<dbReference type="PANTHER" id="PTHR33933">
    <property type="entry name" value="NUCLEOTIDYLTRANSFERASE"/>
    <property type="match status" value="1"/>
</dbReference>
<dbReference type="AlphaFoldDB" id="K0NN91"/>
<evidence type="ECO:0000259" key="1">
    <source>
        <dbReference type="Pfam" id="PF05168"/>
    </source>
</evidence>
<keyword evidence="4" id="KW-1185">Reference proteome</keyword>
<dbReference type="STRING" id="651182.TOL2_C39140"/>
<dbReference type="InterPro" id="IPR007842">
    <property type="entry name" value="HEPN_dom"/>
</dbReference>
<dbReference type="GO" id="GO:0016740">
    <property type="term" value="F:transferase activity"/>
    <property type="evidence" value="ECO:0007669"/>
    <property type="project" value="UniProtKB-KW"/>
</dbReference>
<feature type="domain" description="HEPN" evidence="1">
    <location>
        <begin position="137"/>
        <end position="217"/>
    </location>
</feature>
<evidence type="ECO:0000313" key="4">
    <source>
        <dbReference type="Proteomes" id="UP000007347"/>
    </source>
</evidence>
<dbReference type="Pfam" id="PF18765">
    <property type="entry name" value="Polbeta"/>
    <property type="match status" value="1"/>
</dbReference>
<dbReference type="InterPro" id="IPR043519">
    <property type="entry name" value="NT_sf"/>
</dbReference>
<proteinExistence type="predicted"/>
<feature type="domain" description="Polymerase beta nucleotidyltransferase" evidence="2">
    <location>
        <begin position="23"/>
        <end position="114"/>
    </location>
</feature>
<dbReference type="HOGENOM" id="CLU_1084743_0_0_7"/>
<dbReference type="InterPro" id="IPR041633">
    <property type="entry name" value="Polbeta"/>
</dbReference>
<evidence type="ECO:0000313" key="3">
    <source>
        <dbReference type="EMBL" id="CCK82070.1"/>
    </source>
</evidence>
<dbReference type="SUPFAM" id="SSF81301">
    <property type="entry name" value="Nucleotidyltransferase"/>
    <property type="match status" value="1"/>
</dbReference>
<accession>K0NN91</accession>
<gene>
    <name evidence="3" type="ordered locus">TOL2_C39140</name>
</gene>
<dbReference type="Gene3D" id="1.20.120.330">
    <property type="entry name" value="Nucleotidyltransferases domain 2"/>
    <property type="match status" value="1"/>
</dbReference>
<organism evidence="3 4">
    <name type="scientific">Desulfobacula toluolica (strain DSM 7467 / Tol2)</name>
    <dbReference type="NCBI Taxonomy" id="651182"/>
    <lineage>
        <taxon>Bacteria</taxon>
        <taxon>Pseudomonadati</taxon>
        <taxon>Thermodesulfobacteriota</taxon>
        <taxon>Desulfobacteria</taxon>
        <taxon>Desulfobacterales</taxon>
        <taxon>Desulfobacteraceae</taxon>
        <taxon>Desulfobacula</taxon>
    </lineage>
</organism>
<evidence type="ECO:0000259" key="2">
    <source>
        <dbReference type="Pfam" id="PF18765"/>
    </source>
</evidence>
<sequence length="256" mass="29537">MVLVIMFLRNNQMQLAIKLKDAILDAYDPEAVILFGSLGRGDADEFSDIDLLVIMETVQDSKEVRNKISESLNHITTNKHIIVKKVNEFIHQFDIPGTLVFPAMNEGQILFEKTDILQQFPTTDSYITRKQKVIKTEYLQKAHEYLTLAEASLKTNHMFRCRDFAKFAAIRATKGLFVRHDIHPPRDTDLVQLFHSIKKFEPGLMKYNEFLRKLNTYCPEKTGDEADLKNAAVLQSTRDFIEHVKDTCLDDNQKSN</sequence>
<dbReference type="EMBL" id="FO203503">
    <property type="protein sequence ID" value="CCK82070.1"/>
    <property type="molecule type" value="Genomic_DNA"/>
</dbReference>